<dbReference type="OrthoDB" id="7700931at2759"/>
<dbReference type="SMART" id="SM00554">
    <property type="entry name" value="FAS1"/>
    <property type="match status" value="4"/>
</dbReference>
<feature type="domain" description="FAS1" evidence="2">
    <location>
        <begin position="21"/>
        <end position="157"/>
    </location>
</feature>
<dbReference type="PANTHER" id="PTHR10900:SF80">
    <property type="entry name" value="FASCICLIN-1"/>
    <property type="match status" value="1"/>
</dbReference>
<dbReference type="Pfam" id="PF02469">
    <property type="entry name" value="Fasciclin"/>
    <property type="match status" value="4"/>
</dbReference>
<proteinExistence type="predicted"/>
<gene>
    <name evidence="3" type="ORF">MELIAE_LOCUS5285</name>
</gene>
<accession>A0A9P0FEL4</accession>
<feature type="domain" description="FAS1" evidence="2">
    <location>
        <begin position="484"/>
        <end position="645"/>
    </location>
</feature>
<feature type="domain" description="FAS1" evidence="2">
    <location>
        <begin position="179"/>
        <end position="326"/>
    </location>
</feature>
<feature type="domain" description="FAS1" evidence="2">
    <location>
        <begin position="329"/>
        <end position="480"/>
    </location>
</feature>
<evidence type="ECO:0000256" key="1">
    <source>
        <dbReference type="SAM" id="SignalP"/>
    </source>
</evidence>
<reference evidence="3" key="1">
    <citation type="submission" date="2021-12" db="EMBL/GenBank/DDBJ databases">
        <authorList>
            <person name="King R."/>
        </authorList>
    </citation>
    <scope>NUCLEOTIDE SEQUENCE</scope>
</reference>
<dbReference type="InterPro" id="IPR036378">
    <property type="entry name" value="FAS1_dom_sf"/>
</dbReference>
<keyword evidence="1" id="KW-0732">Signal</keyword>
<evidence type="ECO:0000259" key="2">
    <source>
        <dbReference type="PROSITE" id="PS50213"/>
    </source>
</evidence>
<feature type="chain" id="PRO_5040484856" description="FAS1 domain-containing protein" evidence="1">
    <location>
        <begin position="22"/>
        <end position="675"/>
    </location>
</feature>
<evidence type="ECO:0000313" key="4">
    <source>
        <dbReference type="Proteomes" id="UP001154078"/>
    </source>
</evidence>
<dbReference type="FunFam" id="2.30.180.10:FF:000039">
    <property type="entry name" value="Fasciclin 1, isoform F"/>
    <property type="match status" value="1"/>
</dbReference>
<organism evidence="3 4">
    <name type="scientific">Brassicogethes aeneus</name>
    <name type="common">Rape pollen beetle</name>
    <name type="synonym">Meligethes aeneus</name>
    <dbReference type="NCBI Taxonomy" id="1431903"/>
    <lineage>
        <taxon>Eukaryota</taxon>
        <taxon>Metazoa</taxon>
        <taxon>Ecdysozoa</taxon>
        <taxon>Arthropoda</taxon>
        <taxon>Hexapoda</taxon>
        <taxon>Insecta</taxon>
        <taxon>Pterygota</taxon>
        <taxon>Neoptera</taxon>
        <taxon>Endopterygota</taxon>
        <taxon>Coleoptera</taxon>
        <taxon>Polyphaga</taxon>
        <taxon>Cucujiformia</taxon>
        <taxon>Nitidulidae</taxon>
        <taxon>Meligethinae</taxon>
        <taxon>Brassicogethes</taxon>
    </lineage>
</organism>
<dbReference type="Gene3D" id="2.30.180.10">
    <property type="entry name" value="FAS1 domain"/>
    <property type="match status" value="4"/>
</dbReference>
<evidence type="ECO:0000313" key="3">
    <source>
        <dbReference type="EMBL" id="CAH0553229.1"/>
    </source>
</evidence>
<protein>
    <recommendedName>
        <fullName evidence="2">FAS1 domain-containing protein</fullName>
    </recommendedName>
</protein>
<dbReference type="EMBL" id="OV121134">
    <property type="protein sequence ID" value="CAH0553229.1"/>
    <property type="molecule type" value="Genomic_DNA"/>
</dbReference>
<dbReference type="InterPro" id="IPR050904">
    <property type="entry name" value="Adhesion/Biosynth-related"/>
</dbReference>
<sequence>MKTNCYLWPIYFYLLLHYVCADSIEEKIRNDPDLSEFYALLEASQLANVTLQYKQVTIFAPTNSAFQMYGNLRDDPNTLVLYHMTSAPKRTDQLGTSSLSLYSELEGSPPVWITHRTGQYHDDIYVNNARLLFIQSNIMGTEKNGNEQVLHKIDEVLVPTRSQKSASKRLYNPTALEFLENYESLIQHPHRVRSFRQKVQQFNKQDIFKTEGGHTFFIPVDEGFKNERAAFIDEKIIDGHVIPKQVLFTNPTKKDAPFQTLANGDNDIRVVILFTQEQRGSTIINYVKSHTLLGDGKHTQGVVLAEIVKANIPVKNGVIHLIQKPLMVVDSTVKDLLQEKDGGILNNFVNAIKDMGMEGEEFLNKLERSHDITLFAPCNKALEGDLTLNSILRDKQRFLDILNMHLVVDNRLYVEKILKHNRNKIFQAHTLSRGKNLYFNVVDSGTNRTMSVEGGGVNATVVQSDLAATNGIIHIIDRVLGVPCTTIWDKLRTDPMLNSTFYLGNLQGFNRQLNDTKRKFTYFVPRDKAWTDARVLFPSTIKKLFMHEFAYHATRILERHLIISDVNEPPYTIERIKQLTTNRTNRSYGGFLDVELPTVRGSLKLFIEERPNNTYVINWRGEQIHVFRPNVECTNGIIHVIDLPLLQERDVRVNRATKKHVTYLLALVCVFIKLF</sequence>
<dbReference type="AlphaFoldDB" id="A0A9P0FEL4"/>
<keyword evidence="4" id="KW-1185">Reference proteome</keyword>
<dbReference type="InterPro" id="IPR000782">
    <property type="entry name" value="FAS1_domain"/>
</dbReference>
<name>A0A9P0FEL4_BRAAE</name>
<dbReference type="SUPFAM" id="SSF82153">
    <property type="entry name" value="FAS1 domain"/>
    <property type="match status" value="4"/>
</dbReference>
<dbReference type="Proteomes" id="UP001154078">
    <property type="component" value="Chromosome 3"/>
</dbReference>
<dbReference type="PANTHER" id="PTHR10900">
    <property type="entry name" value="PERIOSTIN-RELATED"/>
    <property type="match status" value="1"/>
</dbReference>
<feature type="signal peptide" evidence="1">
    <location>
        <begin position="1"/>
        <end position="21"/>
    </location>
</feature>
<dbReference type="PROSITE" id="PS50213">
    <property type="entry name" value="FAS1"/>
    <property type="match status" value="4"/>
</dbReference>